<comment type="subcellular location">
    <subcellularLocation>
        <location evidence="1">Nucleus</location>
    </subcellularLocation>
</comment>
<dbReference type="GO" id="GO:0000723">
    <property type="term" value="P:telomere maintenance"/>
    <property type="evidence" value="ECO:0007669"/>
    <property type="project" value="TreeGrafter"/>
</dbReference>
<dbReference type="PANTHER" id="PTHR46457">
    <property type="entry name" value="DNA REPAIR PROTEIN RAD51 HOMOLOG 4"/>
    <property type="match status" value="1"/>
</dbReference>
<dbReference type="GO" id="GO:0000400">
    <property type="term" value="F:four-way junction DNA binding"/>
    <property type="evidence" value="ECO:0007669"/>
    <property type="project" value="TreeGrafter"/>
</dbReference>
<dbReference type="GO" id="GO:0042148">
    <property type="term" value="P:DNA strand invasion"/>
    <property type="evidence" value="ECO:0007669"/>
    <property type="project" value="TreeGrafter"/>
</dbReference>
<dbReference type="GO" id="GO:0005657">
    <property type="term" value="C:replication fork"/>
    <property type="evidence" value="ECO:0007669"/>
    <property type="project" value="TreeGrafter"/>
</dbReference>
<sequence length="216" mass="24205">MIQSETALQWLTRKKDPTIFLNTGHEGIDQQLPEGTIPINSVTEIAGDSGVGKIENEEGLLLLERVYIERVYTPGDMINTFDRIDEDLLKISYVPLVVINSIGAILSDTPFMDNYNKTQVSIEGSLVVEQVLKRMRDFCSLSGGTIITLNHLVHWRGYPCPALGNTWIKASIISARIILERSEDGILTARVQKRNERNQIKIQYEVNQGGFCAVSK</sequence>
<dbReference type="InterPro" id="IPR051988">
    <property type="entry name" value="HRR_RAD51_Paralog"/>
</dbReference>
<keyword evidence="2" id="KW-0539">Nucleus</keyword>
<dbReference type="GO" id="GO:0000724">
    <property type="term" value="P:double-strand break repair via homologous recombination"/>
    <property type="evidence" value="ECO:0007669"/>
    <property type="project" value="TreeGrafter"/>
</dbReference>
<dbReference type="GO" id="GO:0003697">
    <property type="term" value="F:single-stranded DNA binding"/>
    <property type="evidence" value="ECO:0007669"/>
    <property type="project" value="TreeGrafter"/>
</dbReference>
<name>A0AAD4NLS3_9BILA</name>
<dbReference type="AlphaFoldDB" id="A0AAD4NLS3"/>
<dbReference type="GO" id="GO:0005815">
    <property type="term" value="C:microtubule organizing center"/>
    <property type="evidence" value="ECO:0007669"/>
    <property type="project" value="TreeGrafter"/>
</dbReference>
<keyword evidence="4" id="KW-1185">Reference proteome</keyword>
<reference evidence="3" key="1">
    <citation type="submission" date="2022-01" db="EMBL/GenBank/DDBJ databases">
        <title>Genome Sequence Resource for Two Populations of Ditylenchus destructor, the Migratory Endoparasitic Phytonematode.</title>
        <authorList>
            <person name="Zhang H."/>
            <person name="Lin R."/>
            <person name="Xie B."/>
        </authorList>
    </citation>
    <scope>NUCLEOTIDE SEQUENCE</scope>
    <source>
        <strain evidence="3">BazhouSP</strain>
    </source>
</reference>
<evidence type="ECO:0000256" key="1">
    <source>
        <dbReference type="ARBA" id="ARBA00004123"/>
    </source>
</evidence>
<protein>
    <submittedName>
        <fullName evidence="3">RAD51-like protein 1</fullName>
    </submittedName>
</protein>
<dbReference type="SUPFAM" id="SSF52540">
    <property type="entry name" value="P-loop containing nucleoside triphosphate hydrolases"/>
    <property type="match status" value="1"/>
</dbReference>
<evidence type="ECO:0000256" key="2">
    <source>
        <dbReference type="ARBA" id="ARBA00023242"/>
    </source>
</evidence>
<organism evidence="3 4">
    <name type="scientific">Ditylenchus destructor</name>
    <dbReference type="NCBI Taxonomy" id="166010"/>
    <lineage>
        <taxon>Eukaryota</taxon>
        <taxon>Metazoa</taxon>
        <taxon>Ecdysozoa</taxon>
        <taxon>Nematoda</taxon>
        <taxon>Chromadorea</taxon>
        <taxon>Rhabditida</taxon>
        <taxon>Tylenchina</taxon>
        <taxon>Tylenchomorpha</taxon>
        <taxon>Sphaerularioidea</taxon>
        <taxon>Anguinidae</taxon>
        <taxon>Anguininae</taxon>
        <taxon>Ditylenchus</taxon>
    </lineage>
</organism>
<dbReference type="EMBL" id="JAKKPZ010000001">
    <property type="protein sequence ID" value="KAI1729190.1"/>
    <property type="molecule type" value="Genomic_DNA"/>
</dbReference>
<dbReference type="InterPro" id="IPR027417">
    <property type="entry name" value="P-loop_NTPase"/>
</dbReference>
<accession>A0AAD4NLS3</accession>
<evidence type="ECO:0000313" key="3">
    <source>
        <dbReference type="EMBL" id="KAI1729190.1"/>
    </source>
</evidence>
<evidence type="ECO:0000313" key="4">
    <source>
        <dbReference type="Proteomes" id="UP001201812"/>
    </source>
</evidence>
<dbReference type="GO" id="GO:0007131">
    <property type="term" value="P:reciprocal meiotic recombination"/>
    <property type="evidence" value="ECO:0007669"/>
    <property type="project" value="TreeGrafter"/>
</dbReference>
<proteinExistence type="predicted"/>
<gene>
    <name evidence="3" type="ORF">DdX_01413</name>
</gene>
<dbReference type="PANTHER" id="PTHR46457:SF1">
    <property type="entry name" value="DNA REPAIR PROTEIN RAD51 HOMOLOG 4"/>
    <property type="match status" value="1"/>
</dbReference>
<comment type="caution">
    <text evidence="3">The sequence shown here is derived from an EMBL/GenBank/DDBJ whole genome shotgun (WGS) entry which is preliminary data.</text>
</comment>
<dbReference type="GO" id="GO:0033063">
    <property type="term" value="C:Rad51B-Rad51C-Rad51D-XRCC2 complex"/>
    <property type="evidence" value="ECO:0007669"/>
    <property type="project" value="TreeGrafter"/>
</dbReference>
<dbReference type="GO" id="GO:0008094">
    <property type="term" value="F:ATP-dependent activity, acting on DNA"/>
    <property type="evidence" value="ECO:0007669"/>
    <property type="project" value="TreeGrafter"/>
</dbReference>
<dbReference type="Gene3D" id="3.40.50.300">
    <property type="entry name" value="P-loop containing nucleotide triphosphate hydrolases"/>
    <property type="match status" value="2"/>
</dbReference>
<dbReference type="Proteomes" id="UP001201812">
    <property type="component" value="Unassembled WGS sequence"/>
</dbReference>